<gene>
    <name evidence="1" type="ORF">SSLN_LOCUS13857</name>
</gene>
<evidence type="ECO:0000313" key="3">
    <source>
        <dbReference type="WBParaSite" id="SSLN_0001438901-mRNA-1"/>
    </source>
</evidence>
<accession>A0A183TBK9</accession>
<proteinExistence type="predicted"/>
<keyword evidence="2" id="KW-1185">Reference proteome</keyword>
<reference evidence="1 2" key="2">
    <citation type="submission" date="2018-11" db="EMBL/GenBank/DDBJ databases">
        <authorList>
            <consortium name="Pathogen Informatics"/>
        </authorList>
    </citation>
    <scope>NUCLEOTIDE SEQUENCE [LARGE SCALE GENOMIC DNA]</scope>
    <source>
        <strain evidence="1 2">NST_G2</strain>
    </source>
</reference>
<dbReference type="OrthoDB" id="6287175at2759"/>
<sequence>MFSLCTGVTQPDAFLLLRAVLTKSCDDGDYFYANDGDGDEGGDCGGDGGGGLTTGDELTTAVATAPPVSLVSTSLTRNPEVTSSRHWKYYVETNEWTRATCALMACLFTRDQMANSTVLGRGGSQRERLPTNLVAYVVRCVLSVHRAVPIGGRTGAGRGPGFTSLLGQLTTAGVDMLLSYWVRQGNFAV</sequence>
<organism evidence="3">
    <name type="scientific">Schistocephalus solidus</name>
    <name type="common">Tapeworm</name>
    <dbReference type="NCBI Taxonomy" id="70667"/>
    <lineage>
        <taxon>Eukaryota</taxon>
        <taxon>Metazoa</taxon>
        <taxon>Spiralia</taxon>
        <taxon>Lophotrochozoa</taxon>
        <taxon>Platyhelminthes</taxon>
        <taxon>Cestoda</taxon>
        <taxon>Eucestoda</taxon>
        <taxon>Diphyllobothriidea</taxon>
        <taxon>Diphyllobothriidae</taxon>
        <taxon>Schistocephalus</taxon>
    </lineage>
</organism>
<dbReference type="Gene3D" id="1.10.10.2590">
    <property type="entry name" value="BEN domain"/>
    <property type="match status" value="1"/>
</dbReference>
<dbReference type="EMBL" id="UYSU01038433">
    <property type="protein sequence ID" value="VDM00243.1"/>
    <property type="molecule type" value="Genomic_DNA"/>
</dbReference>
<dbReference type="AlphaFoldDB" id="A0A183TBK9"/>
<reference evidence="3" key="1">
    <citation type="submission" date="2016-06" db="UniProtKB">
        <authorList>
            <consortium name="WormBaseParasite"/>
        </authorList>
    </citation>
    <scope>IDENTIFICATION</scope>
</reference>
<evidence type="ECO:0000313" key="1">
    <source>
        <dbReference type="EMBL" id="VDM00243.1"/>
    </source>
</evidence>
<dbReference type="WBParaSite" id="SSLN_0001438901-mRNA-1">
    <property type="protein sequence ID" value="SSLN_0001438901-mRNA-1"/>
    <property type="gene ID" value="SSLN_0001438901"/>
</dbReference>
<evidence type="ECO:0000313" key="2">
    <source>
        <dbReference type="Proteomes" id="UP000275846"/>
    </source>
</evidence>
<protein>
    <submittedName>
        <fullName evidence="3">Peroxisomal membrane protein PEX16</fullName>
    </submittedName>
</protein>
<dbReference type="Proteomes" id="UP000275846">
    <property type="component" value="Unassembled WGS sequence"/>
</dbReference>
<name>A0A183TBK9_SCHSO</name>